<comment type="similarity">
    <text evidence="2 4">Belongs to the pyridoxal phosphate-binding protein YggS/PROSC family.</text>
</comment>
<dbReference type="FunFam" id="3.20.20.10:FF:000018">
    <property type="entry name" value="Pyridoxal phosphate homeostasis protein"/>
    <property type="match status" value="1"/>
</dbReference>
<feature type="modified residue" description="N6-(pyridoxal phosphate)lysine" evidence="2 3">
    <location>
        <position position="40"/>
    </location>
</feature>
<dbReference type="Proteomes" id="UP000004088">
    <property type="component" value="Unassembled WGS sequence"/>
</dbReference>
<comment type="function">
    <text evidence="2">Pyridoxal 5'-phosphate (PLP)-binding protein, which is involved in PLP homeostasis.</text>
</comment>
<evidence type="ECO:0000256" key="3">
    <source>
        <dbReference type="PIRSR" id="PIRSR004848-1"/>
    </source>
</evidence>
<keyword evidence="1 2" id="KW-0663">Pyridoxal phosphate</keyword>
<dbReference type="HAMAP" id="MF_02087">
    <property type="entry name" value="PLP_homeostasis"/>
    <property type="match status" value="1"/>
</dbReference>
<comment type="caution">
    <text evidence="6">The sequence shown here is derived from an EMBL/GenBank/DDBJ whole genome shotgun (WGS) entry which is preliminary data.</text>
</comment>
<comment type="cofactor">
    <cofactor evidence="3">
        <name>pyridoxal 5'-phosphate</name>
        <dbReference type="ChEBI" id="CHEBI:597326"/>
    </cofactor>
</comment>
<accession>F0EWA8</accession>
<feature type="domain" description="Alanine racemase N-terminal" evidence="5">
    <location>
        <begin position="47"/>
        <end position="230"/>
    </location>
</feature>
<dbReference type="InterPro" id="IPR029066">
    <property type="entry name" value="PLP-binding_barrel"/>
</dbReference>
<dbReference type="EMBL" id="AEWV01000003">
    <property type="protein sequence ID" value="EGC18480.1"/>
    <property type="molecule type" value="Genomic_DNA"/>
</dbReference>
<name>F0EWA8_9NEIS</name>
<dbReference type="Pfam" id="PF01168">
    <property type="entry name" value="Ala_racemase_N"/>
    <property type="match status" value="1"/>
</dbReference>
<evidence type="ECO:0000313" key="7">
    <source>
        <dbReference type="Proteomes" id="UP000004088"/>
    </source>
</evidence>
<dbReference type="InterPro" id="IPR011078">
    <property type="entry name" value="PyrdxlP_homeostasis"/>
</dbReference>
<protein>
    <recommendedName>
        <fullName evidence="2">Pyridoxal phosphate homeostasis protein</fullName>
        <shortName evidence="2">PLP homeostasis protein</shortName>
    </recommendedName>
</protein>
<evidence type="ECO:0000259" key="5">
    <source>
        <dbReference type="Pfam" id="PF01168"/>
    </source>
</evidence>
<dbReference type="NCBIfam" id="TIGR00044">
    <property type="entry name" value="YggS family pyridoxal phosphate-dependent enzyme"/>
    <property type="match status" value="1"/>
</dbReference>
<dbReference type="GO" id="GO:0030170">
    <property type="term" value="F:pyridoxal phosphate binding"/>
    <property type="evidence" value="ECO:0007669"/>
    <property type="project" value="UniProtKB-UniRule"/>
</dbReference>
<reference evidence="6 7" key="1">
    <citation type="submission" date="2011-01" db="EMBL/GenBank/DDBJ databases">
        <authorList>
            <person name="Muzny D."/>
            <person name="Qin X."/>
            <person name="Deng J."/>
            <person name="Jiang H."/>
            <person name="Liu Y."/>
            <person name="Qu J."/>
            <person name="Song X.-Z."/>
            <person name="Zhang L."/>
            <person name="Thornton R."/>
            <person name="Coyle M."/>
            <person name="Francisco L."/>
            <person name="Jackson L."/>
            <person name="Javaid M."/>
            <person name="Korchina V."/>
            <person name="Kovar C."/>
            <person name="Mata R."/>
            <person name="Mathew T."/>
            <person name="Ngo R."/>
            <person name="Nguyen L."/>
            <person name="Nguyen N."/>
            <person name="Okwuonu G."/>
            <person name="Ongeri F."/>
            <person name="Pham C."/>
            <person name="Simmons D."/>
            <person name="Wilczek-Boney K."/>
            <person name="Hale W."/>
            <person name="Jakkamsetti A."/>
            <person name="Pham P."/>
            <person name="Ruth R."/>
            <person name="San Lucas F."/>
            <person name="Warren J."/>
            <person name="Zhang J."/>
            <person name="Zhao Z."/>
            <person name="Zhou C."/>
            <person name="Zhu D."/>
            <person name="Lee S."/>
            <person name="Bess C."/>
            <person name="Blankenburg K."/>
            <person name="Forbes L."/>
            <person name="Fu Q."/>
            <person name="Gubbala S."/>
            <person name="Hirani K."/>
            <person name="Jayaseelan J.C."/>
            <person name="Lara F."/>
            <person name="Munidasa M."/>
            <person name="Palculict T."/>
            <person name="Patil S."/>
            <person name="Pu L.-L."/>
            <person name="Saada N."/>
            <person name="Tang L."/>
            <person name="Weissenberger G."/>
            <person name="Zhu Y."/>
            <person name="Hemphill L."/>
            <person name="Shang Y."/>
            <person name="Youmans B."/>
            <person name="Ayvaz T."/>
            <person name="Ross M."/>
            <person name="Santibanez J."/>
            <person name="Aqrawi P."/>
            <person name="Gross S."/>
            <person name="Joshi V."/>
            <person name="Fowler G."/>
            <person name="Nazareth L."/>
            <person name="Reid J."/>
            <person name="Worley K."/>
            <person name="Petrosino J."/>
            <person name="Highlander S."/>
            <person name="Gibbs R."/>
        </authorList>
    </citation>
    <scope>NUCLEOTIDE SEQUENCE [LARGE SCALE GENOMIC DNA]</scope>
    <source>
        <strain evidence="6 7">ATCC 33394</strain>
    </source>
</reference>
<dbReference type="InterPro" id="IPR001608">
    <property type="entry name" value="Ala_racemase_N"/>
</dbReference>
<organism evidence="6 7">
    <name type="scientific">Kingella denitrificans ATCC 33394</name>
    <dbReference type="NCBI Taxonomy" id="888741"/>
    <lineage>
        <taxon>Bacteria</taxon>
        <taxon>Pseudomonadati</taxon>
        <taxon>Pseudomonadota</taxon>
        <taxon>Betaproteobacteria</taxon>
        <taxon>Neisseriales</taxon>
        <taxon>Neisseriaceae</taxon>
        <taxon>Kingella</taxon>
    </lineage>
</organism>
<dbReference type="SUPFAM" id="SSF51419">
    <property type="entry name" value="PLP-binding barrel"/>
    <property type="match status" value="1"/>
</dbReference>
<proteinExistence type="inferred from homology"/>
<dbReference type="HOGENOM" id="CLU_059988_0_1_4"/>
<dbReference type="CDD" id="cd06824">
    <property type="entry name" value="PLPDE_III_Yggs_like"/>
    <property type="match status" value="1"/>
</dbReference>
<sequence length="235" mass="26490">MMENTMSLLPAYTEVRQRIVQAALNARRDPGSLQLIAVSKTFPADDIRELYGLGQRDFGENYIQEWWQKTEQLADCPDICWHIIGQVQSNKSRYVAERAHWLHTLDNVKLARRLNNQRPEHLPPLQVCIEINIAQDANKHGIAAEALDDLAREVAGLPRLKLRGLMCVAQADADETVLRQQFTAMRQHLARLQTIAPHADTLSMGMSGDLECAIACGATMVRIGTALFGRRHYPK</sequence>
<evidence type="ECO:0000256" key="2">
    <source>
        <dbReference type="HAMAP-Rule" id="MF_02087"/>
    </source>
</evidence>
<evidence type="ECO:0000256" key="4">
    <source>
        <dbReference type="RuleBase" id="RU004514"/>
    </source>
</evidence>
<dbReference type="Gene3D" id="3.20.20.10">
    <property type="entry name" value="Alanine racemase"/>
    <property type="match status" value="1"/>
</dbReference>
<keyword evidence="7" id="KW-1185">Reference proteome</keyword>
<dbReference type="PIRSF" id="PIRSF004848">
    <property type="entry name" value="YBL036c_PLPDEIII"/>
    <property type="match status" value="1"/>
</dbReference>
<gene>
    <name evidence="6" type="primary">fkuA</name>
    <name evidence="6" type="ORF">HMPREF9098_0142</name>
</gene>
<dbReference type="PANTHER" id="PTHR10146">
    <property type="entry name" value="PROLINE SYNTHETASE CO-TRANSCRIBED BACTERIAL HOMOLOG PROTEIN"/>
    <property type="match status" value="1"/>
</dbReference>
<dbReference type="PANTHER" id="PTHR10146:SF14">
    <property type="entry name" value="PYRIDOXAL PHOSPHATE HOMEOSTASIS PROTEIN"/>
    <property type="match status" value="1"/>
</dbReference>
<evidence type="ECO:0000256" key="1">
    <source>
        <dbReference type="ARBA" id="ARBA00022898"/>
    </source>
</evidence>
<dbReference type="AlphaFoldDB" id="F0EWA8"/>
<evidence type="ECO:0000313" key="6">
    <source>
        <dbReference type="EMBL" id="EGC18480.1"/>
    </source>
</evidence>
<dbReference type="STRING" id="888741.HMPREF9098_0142"/>